<gene>
    <name evidence="2" type="ORF">FEE40_01615</name>
</gene>
<evidence type="ECO:0000313" key="2">
    <source>
        <dbReference type="EMBL" id="QIA88994.1"/>
    </source>
</evidence>
<sequence>MDSQKVLLKGMDKMRPLRSVLILVSLVLVLAACSSNKIEKSQQEVRQEKVEKAKNDIEKNRQSSSSKTEEGSDSGEDIPNASEEILETEEDTTSEAYYASKIVNNAWSKNNHIIPEKIKNCIDKDHNVECFGSVHGHTDTLYCHTCGATEIAVNEETYPCEMEEALAKEAKDQYEIKNTTDVPTSILEQVAIEYSEGTGMTIGEYMQYMIDAINRSKKADKSDPYYQCPYCLHGIDCPDKHVGK</sequence>
<dbReference type="RefSeq" id="WP_163587878.1">
    <property type="nucleotide sequence ID" value="NZ_CP040852.1"/>
</dbReference>
<evidence type="ECO:0000313" key="3">
    <source>
        <dbReference type="Proteomes" id="UP000463931"/>
    </source>
</evidence>
<dbReference type="AlphaFoldDB" id="A0AAE6WE96"/>
<protein>
    <submittedName>
        <fullName evidence="2">Uncharacterized protein</fullName>
    </submittedName>
</protein>
<reference evidence="2 3" key="1">
    <citation type="journal article" date="2019" name="Nat. Med.">
        <title>Preventing dysbiosis of the neonatal mouse intestinal microbiome protects against late-onset sepsis.</title>
        <authorList>
            <person name="Singer J.R."/>
            <person name="Blosser E.G."/>
            <person name="Zindl C.L."/>
            <person name="Silberger D.J."/>
            <person name="Conlan S."/>
            <person name="Laufer V.A."/>
            <person name="DiToro D."/>
            <person name="Deming C."/>
            <person name="Kumar R."/>
            <person name="Morrow C.D."/>
            <person name="Segre J.A."/>
            <person name="Gray M.J."/>
            <person name="Randolph D.A."/>
            <person name="Weaver C.T."/>
        </authorList>
    </citation>
    <scope>NUCLEOTIDE SEQUENCE [LARGE SCALE GENOMIC DNA]</scope>
    <source>
        <strain evidence="2 3">V10</strain>
    </source>
</reference>
<accession>A0AAE6WE96</accession>
<proteinExistence type="predicted"/>
<feature type="compositionally biased region" description="Basic and acidic residues" evidence="1">
    <location>
        <begin position="40"/>
        <end position="61"/>
    </location>
</feature>
<feature type="region of interest" description="Disordered" evidence="1">
    <location>
        <begin position="40"/>
        <end position="79"/>
    </location>
</feature>
<dbReference type="PROSITE" id="PS51257">
    <property type="entry name" value="PROKAR_LIPOPROTEIN"/>
    <property type="match status" value="1"/>
</dbReference>
<evidence type="ECO:0000256" key="1">
    <source>
        <dbReference type="SAM" id="MobiDB-lite"/>
    </source>
</evidence>
<dbReference type="Proteomes" id="UP000463931">
    <property type="component" value="Chromosome"/>
</dbReference>
<name>A0AAE6WE96_9LACO</name>
<organism evidence="2 3">
    <name type="scientific">Ligilactobacillus murinus</name>
    <dbReference type="NCBI Taxonomy" id="1622"/>
    <lineage>
        <taxon>Bacteria</taxon>
        <taxon>Bacillati</taxon>
        <taxon>Bacillota</taxon>
        <taxon>Bacilli</taxon>
        <taxon>Lactobacillales</taxon>
        <taxon>Lactobacillaceae</taxon>
        <taxon>Ligilactobacillus</taxon>
    </lineage>
</organism>
<dbReference type="EMBL" id="CP040852">
    <property type="protein sequence ID" value="QIA88994.1"/>
    <property type="molecule type" value="Genomic_DNA"/>
</dbReference>